<name>A0AA40T1U0_9NOST</name>
<evidence type="ECO:0000256" key="1">
    <source>
        <dbReference type="SAM" id="Phobius"/>
    </source>
</evidence>
<dbReference type="PANTHER" id="PTHR36840">
    <property type="entry name" value="BLL5714 PROTEIN"/>
    <property type="match status" value="1"/>
</dbReference>
<dbReference type="InterPro" id="IPR010640">
    <property type="entry name" value="Low_temperature_requirement_A"/>
</dbReference>
<sequence length="393" mass="43545">MTNFLQPPRLRIGENSEEERRATWLELFYDLVFVVAVSQLAHNLTEDISLSGLFGFVALFIPVWWSWIGTTFYANRFDSDDIIRRLLVGLHMLTAAAMAINIHHGLGESSAGFALSYALGRVVLIVEYIRAGMHIPSARPLTTRYAMGFAIAAFLWLVSVLLPIPWRFALWTLGVIIDFATPLTARKFQLGLLPHASHLPERFGLFTMIVLGEAIIAVVKGVSEQKWDFLTVISAVFGLIIAFSLWWVYFDNLGGTPIQTARENGRVGVVNLWLYTHLPLVIGIAATGVGVEHILLSKSGLALPDPQRWLICGAVALCSLALGILHRFGVIRYCKIRSQYRLWGAVLLVAIAIFGKGLLPVTVIAFVAVVAVVQVVQDLYQSRPTTRLVDPEI</sequence>
<dbReference type="PANTHER" id="PTHR36840:SF1">
    <property type="entry name" value="BLL5714 PROTEIN"/>
    <property type="match status" value="1"/>
</dbReference>
<organism evidence="2 3">
    <name type="scientific">Komarekiella delphini-convector SJRDD-AB1</name>
    <dbReference type="NCBI Taxonomy" id="2593771"/>
    <lineage>
        <taxon>Bacteria</taxon>
        <taxon>Bacillati</taxon>
        <taxon>Cyanobacteriota</taxon>
        <taxon>Cyanophyceae</taxon>
        <taxon>Nostocales</taxon>
        <taxon>Nostocaceae</taxon>
        <taxon>Komarekiella</taxon>
        <taxon>Komarekiella delphini-convector</taxon>
    </lineage>
</organism>
<keyword evidence="3" id="KW-1185">Reference proteome</keyword>
<evidence type="ECO:0000313" key="3">
    <source>
        <dbReference type="Proteomes" id="UP001165986"/>
    </source>
</evidence>
<feature type="transmembrane region" description="Helical" evidence="1">
    <location>
        <begin position="53"/>
        <end position="74"/>
    </location>
</feature>
<accession>A0AA40T1U0</accession>
<feature type="transmembrane region" description="Helical" evidence="1">
    <location>
        <begin position="270"/>
        <end position="296"/>
    </location>
</feature>
<dbReference type="AlphaFoldDB" id="A0AA40T1U0"/>
<feature type="transmembrane region" description="Helical" evidence="1">
    <location>
        <begin position="86"/>
        <end position="104"/>
    </location>
</feature>
<dbReference type="Pfam" id="PF06772">
    <property type="entry name" value="LtrA"/>
    <property type="match status" value="1"/>
</dbReference>
<feature type="transmembrane region" description="Helical" evidence="1">
    <location>
        <begin position="141"/>
        <end position="162"/>
    </location>
</feature>
<feature type="transmembrane region" description="Helical" evidence="1">
    <location>
        <begin position="342"/>
        <end position="373"/>
    </location>
</feature>
<feature type="transmembrane region" description="Helical" evidence="1">
    <location>
        <begin position="308"/>
        <end position="330"/>
    </location>
</feature>
<dbReference type="Proteomes" id="UP001165986">
    <property type="component" value="Unassembled WGS sequence"/>
</dbReference>
<feature type="transmembrane region" description="Helical" evidence="1">
    <location>
        <begin position="110"/>
        <end position="129"/>
    </location>
</feature>
<keyword evidence="1" id="KW-0812">Transmembrane</keyword>
<dbReference type="RefSeq" id="WP_191760558.1">
    <property type="nucleotide sequence ID" value="NZ_VJXY01000040.1"/>
</dbReference>
<gene>
    <name evidence="2" type="ORF">FNW02_26900</name>
</gene>
<comment type="caution">
    <text evidence="2">The sequence shown here is derived from an EMBL/GenBank/DDBJ whole genome shotgun (WGS) entry which is preliminary data.</text>
</comment>
<feature type="transmembrane region" description="Helical" evidence="1">
    <location>
        <begin position="205"/>
        <end position="223"/>
    </location>
</feature>
<reference evidence="2" key="1">
    <citation type="submission" date="2019-07" db="EMBL/GenBank/DDBJ databases">
        <title>Toxilogical consequences of a new and cryptic species of cyanobacteria (Komarekiella delphini-convector) recovered from the epidermis of a bottlenose dolphin and 1500 ft. in the air.</title>
        <authorList>
            <person name="Brown A.O."/>
            <person name="Dvorak P."/>
            <person name="Villanueva C.D."/>
            <person name="Foss A.J."/>
            <person name="Garvey A.D."/>
            <person name="Gibson Q.A."/>
            <person name="Johansen J.R."/>
            <person name="Casamatta D.A."/>
        </authorList>
    </citation>
    <scope>NUCLEOTIDE SEQUENCE</scope>
    <source>
        <strain evidence="2">SJRDD-AB1</strain>
    </source>
</reference>
<protein>
    <submittedName>
        <fullName evidence="2">Low temperature requirement protein A</fullName>
    </submittedName>
</protein>
<keyword evidence="1" id="KW-0472">Membrane</keyword>
<evidence type="ECO:0000313" key="2">
    <source>
        <dbReference type="EMBL" id="MBD6619358.1"/>
    </source>
</evidence>
<keyword evidence="1" id="KW-1133">Transmembrane helix</keyword>
<dbReference type="EMBL" id="VJXY01000040">
    <property type="protein sequence ID" value="MBD6619358.1"/>
    <property type="molecule type" value="Genomic_DNA"/>
</dbReference>
<feature type="transmembrane region" description="Helical" evidence="1">
    <location>
        <begin position="229"/>
        <end position="249"/>
    </location>
</feature>
<proteinExistence type="predicted"/>